<evidence type="ECO:0000313" key="3">
    <source>
        <dbReference type="Proteomes" id="UP000199076"/>
    </source>
</evidence>
<gene>
    <name evidence="2" type="ORF">SAMN05216218_11959</name>
</gene>
<protein>
    <submittedName>
        <fullName evidence="2">GMP synthase (Glutamine-hydrolysing)</fullName>
    </submittedName>
</protein>
<evidence type="ECO:0000313" key="2">
    <source>
        <dbReference type="EMBL" id="SDG24958.1"/>
    </source>
</evidence>
<dbReference type="PANTHER" id="PTHR42695">
    <property type="entry name" value="GLUTAMINE AMIDOTRANSFERASE YLR126C-RELATED"/>
    <property type="match status" value="1"/>
</dbReference>
<dbReference type="PROSITE" id="PS51273">
    <property type="entry name" value="GATASE_TYPE_1"/>
    <property type="match status" value="1"/>
</dbReference>
<accession>A0A1G7SPS5</accession>
<dbReference type="InterPro" id="IPR029062">
    <property type="entry name" value="Class_I_gatase-like"/>
</dbReference>
<sequence length="234" mass="25810">MGTNIAILDASLGDTPAERNLTREIDAPTAVYKVSDGIRPPLPMTRDCSYDGVVISGSQTAVYDDYAWVHELTLWLRALHRADVPVLGICWGHQFIAQALGGRVVDMGEYELGYRTVERRGGGELLADLPDSFTPFQTHSDRVAELPSGAVELAKNDYGIQAFRLASSYGVQFHPEYDRETAKWVIGNKALSADREASVRETITDERVAAAQVVTQVFDNFVATVADHQRQPTR</sequence>
<dbReference type="Pfam" id="PF00117">
    <property type="entry name" value="GATase"/>
    <property type="match status" value="1"/>
</dbReference>
<dbReference type="GO" id="GO:0005829">
    <property type="term" value="C:cytosol"/>
    <property type="evidence" value="ECO:0007669"/>
    <property type="project" value="TreeGrafter"/>
</dbReference>
<reference evidence="3" key="1">
    <citation type="submission" date="2016-10" db="EMBL/GenBank/DDBJ databases">
        <authorList>
            <person name="Varghese N."/>
            <person name="Submissions S."/>
        </authorList>
    </citation>
    <scope>NUCLEOTIDE SEQUENCE [LARGE SCALE GENOMIC DNA]</scope>
    <source>
        <strain evidence="3">IBRC-M 10760</strain>
    </source>
</reference>
<dbReference type="OrthoDB" id="7388at2157"/>
<dbReference type="InterPro" id="IPR017926">
    <property type="entry name" value="GATASE"/>
</dbReference>
<dbReference type="RefSeq" id="WP_092695097.1">
    <property type="nucleotide sequence ID" value="NZ_FNBK01000019.1"/>
</dbReference>
<dbReference type="Gene3D" id="3.40.50.880">
    <property type="match status" value="1"/>
</dbReference>
<proteinExistence type="predicted"/>
<dbReference type="PANTHER" id="PTHR42695:SF5">
    <property type="entry name" value="GLUTAMINE AMIDOTRANSFERASE YLR126C-RELATED"/>
    <property type="match status" value="1"/>
</dbReference>
<dbReference type="Proteomes" id="UP000199076">
    <property type="component" value="Unassembled WGS sequence"/>
</dbReference>
<dbReference type="EMBL" id="FNBK01000019">
    <property type="protein sequence ID" value="SDG24958.1"/>
    <property type="molecule type" value="Genomic_DNA"/>
</dbReference>
<evidence type="ECO:0000259" key="1">
    <source>
        <dbReference type="Pfam" id="PF00117"/>
    </source>
</evidence>
<dbReference type="CDD" id="cd01741">
    <property type="entry name" value="GATase1_1"/>
    <property type="match status" value="1"/>
</dbReference>
<dbReference type="AlphaFoldDB" id="A0A1G7SPS5"/>
<dbReference type="SUPFAM" id="SSF52317">
    <property type="entry name" value="Class I glutamine amidotransferase-like"/>
    <property type="match status" value="1"/>
</dbReference>
<keyword evidence="3" id="KW-1185">Reference proteome</keyword>
<dbReference type="STRING" id="660518.SAMN05216218_11959"/>
<name>A0A1G7SPS5_9EURY</name>
<organism evidence="2 3">
    <name type="scientific">Halorientalis regularis</name>
    <dbReference type="NCBI Taxonomy" id="660518"/>
    <lineage>
        <taxon>Archaea</taxon>
        <taxon>Methanobacteriati</taxon>
        <taxon>Methanobacteriota</taxon>
        <taxon>Stenosarchaea group</taxon>
        <taxon>Halobacteria</taxon>
        <taxon>Halobacteriales</taxon>
        <taxon>Haloarculaceae</taxon>
        <taxon>Halorientalis</taxon>
    </lineage>
</organism>
<dbReference type="InterPro" id="IPR044992">
    <property type="entry name" value="ChyE-like"/>
</dbReference>
<feature type="domain" description="Glutamine amidotransferase" evidence="1">
    <location>
        <begin position="46"/>
        <end position="181"/>
    </location>
</feature>